<dbReference type="PANTHER" id="PTHR46663">
    <property type="entry name" value="DIGUANYLATE CYCLASE DGCT-RELATED"/>
    <property type="match status" value="1"/>
</dbReference>
<dbReference type="Pfam" id="PF00990">
    <property type="entry name" value="GGDEF"/>
    <property type="match status" value="1"/>
</dbReference>
<dbReference type="CDD" id="cd00130">
    <property type="entry name" value="PAS"/>
    <property type="match status" value="1"/>
</dbReference>
<dbReference type="AlphaFoldDB" id="A0A3E2BKD6"/>
<dbReference type="Proteomes" id="UP000257323">
    <property type="component" value="Unassembled WGS sequence"/>
</dbReference>
<dbReference type="NCBIfam" id="TIGR00229">
    <property type="entry name" value="sensory_box"/>
    <property type="match status" value="1"/>
</dbReference>
<dbReference type="PANTHER" id="PTHR46663:SF4">
    <property type="entry name" value="DIGUANYLATE CYCLASE DGCT-RELATED"/>
    <property type="match status" value="1"/>
</dbReference>
<sequence length="316" mass="36123">MAEKISLEILEKVKGDFVNQFLDYTADGCALLDQDKKIVFWNKAAEELTGFTREEMLGKSCQDEPALYTDYAGQSLCGEHCLCDKVLKEKKPQVVEVFMQNKAGYRLPVRLKALPALNSEGQAIGVAQVFTSASPAITIPLRVPELEKMQLLDVDTGIPNRLYMEMYLKNKINEYQKYNIPFGLIFADIDNYNKVQERFGRFNGAKLIRMIARTLQKNIRYLDMVARWDNEEFIICLLNIDENRLDIVANKLRLLVAESYITVETGLLNATISMGASLVQRFDTVESLVKRAEQLMLHSKWLGRNRVSLTFTQKET</sequence>
<comment type="caution">
    <text evidence="3">The sequence shown here is derived from an EMBL/GenBank/DDBJ whole genome shotgun (WGS) entry which is preliminary data.</text>
</comment>
<evidence type="ECO:0000259" key="1">
    <source>
        <dbReference type="PROSITE" id="PS50112"/>
    </source>
</evidence>
<dbReference type="NCBIfam" id="TIGR00254">
    <property type="entry name" value="GGDEF"/>
    <property type="match status" value="1"/>
</dbReference>
<dbReference type="Gene3D" id="3.30.450.20">
    <property type="entry name" value="PAS domain"/>
    <property type="match status" value="1"/>
</dbReference>
<accession>A0A3E2BKD6</accession>
<dbReference type="InterPro" id="IPR029787">
    <property type="entry name" value="Nucleotide_cyclase"/>
</dbReference>
<dbReference type="Pfam" id="PF13426">
    <property type="entry name" value="PAS_9"/>
    <property type="match status" value="1"/>
</dbReference>
<dbReference type="CDD" id="cd01949">
    <property type="entry name" value="GGDEF"/>
    <property type="match status" value="1"/>
</dbReference>
<dbReference type="SUPFAM" id="SSF55785">
    <property type="entry name" value="PYP-like sensor domain (PAS domain)"/>
    <property type="match status" value="1"/>
</dbReference>
<dbReference type="SMART" id="SM00267">
    <property type="entry name" value="GGDEF"/>
    <property type="match status" value="1"/>
</dbReference>
<name>A0A3E2BKD6_9BACT</name>
<dbReference type="SMART" id="SM00091">
    <property type="entry name" value="PAS"/>
    <property type="match status" value="1"/>
</dbReference>
<gene>
    <name evidence="3" type="ORF">OP8BY_0505</name>
</gene>
<dbReference type="InterPro" id="IPR035965">
    <property type="entry name" value="PAS-like_dom_sf"/>
</dbReference>
<dbReference type="Gene3D" id="3.30.70.270">
    <property type="match status" value="1"/>
</dbReference>
<dbReference type="SUPFAM" id="SSF55073">
    <property type="entry name" value="Nucleotide cyclase"/>
    <property type="match status" value="1"/>
</dbReference>
<feature type="domain" description="PAS" evidence="1">
    <location>
        <begin position="14"/>
        <end position="60"/>
    </location>
</feature>
<dbReference type="InterPro" id="IPR052163">
    <property type="entry name" value="DGC-Regulatory_Protein"/>
</dbReference>
<dbReference type="InterPro" id="IPR000014">
    <property type="entry name" value="PAS"/>
</dbReference>
<protein>
    <submittedName>
        <fullName evidence="3">Diguanylate cyclase/phosphodiesterase (GGDEF &amp; EAL domains) with PAS/PAC sensor(S)</fullName>
    </submittedName>
</protein>
<reference evidence="3 4" key="1">
    <citation type="submission" date="2018-08" db="EMBL/GenBank/DDBJ databases">
        <title>Genome analysis of the thermophilic bacterium of the candidate phylum Aminicenantes from deep subsurface aquifer revealed its physiology and ecological role.</title>
        <authorList>
            <person name="Kadnikov V.V."/>
            <person name="Mardanov A.V."/>
            <person name="Beletsky A.V."/>
            <person name="Karnachuk O.V."/>
            <person name="Ravin N.V."/>
        </authorList>
    </citation>
    <scope>NUCLEOTIDE SEQUENCE [LARGE SCALE GENOMIC DNA]</scope>
    <source>
        <strain evidence="3">BY38</strain>
    </source>
</reference>
<organism evidence="3 4">
    <name type="scientific">Candidatus Saccharicenans subterraneus</name>
    <dbReference type="NCBI Taxonomy" id="2508984"/>
    <lineage>
        <taxon>Bacteria</taxon>
        <taxon>Candidatus Aminicenantota</taxon>
        <taxon>Candidatus Aminicenantia</taxon>
        <taxon>Candidatus Aminicenantales</taxon>
        <taxon>Candidatus Saccharicenantaceae</taxon>
        <taxon>Candidatus Saccharicenans</taxon>
    </lineage>
</organism>
<evidence type="ECO:0000313" key="3">
    <source>
        <dbReference type="EMBL" id="RFT15210.1"/>
    </source>
</evidence>
<dbReference type="InterPro" id="IPR000160">
    <property type="entry name" value="GGDEF_dom"/>
</dbReference>
<proteinExistence type="predicted"/>
<dbReference type="EMBL" id="QUAH01000011">
    <property type="protein sequence ID" value="RFT15210.1"/>
    <property type="molecule type" value="Genomic_DNA"/>
</dbReference>
<dbReference type="PROSITE" id="PS50887">
    <property type="entry name" value="GGDEF"/>
    <property type="match status" value="1"/>
</dbReference>
<dbReference type="PROSITE" id="PS50112">
    <property type="entry name" value="PAS"/>
    <property type="match status" value="1"/>
</dbReference>
<evidence type="ECO:0000313" key="4">
    <source>
        <dbReference type="Proteomes" id="UP000257323"/>
    </source>
</evidence>
<dbReference type="InterPro" id="IPR043128">
    <property type="entry name" value="Rev_trsase/Diguanyl_cyclase"/>
</dbReference>
<feature type="domain" description="GGDEF" evidence="2">
    <location>
        <begin position="180"/>
        <end position="312"/>
    </location>
</feature>
<evidence type="ECO:0000259" key="2">
    <source>
        <dbReference type="PROSITE" id="PS50887"/>
    </source>
</evidence>